<dbReference type="SUPFAM" id="SSF55811">
    <property type="entry name" value="Nudix"/>
    <property type="match status" value="1"/>
</dbReference>
<dbReference type="OrthoDB" id="9804442at2"/>
<feature type="domain" description="Nudix hydrolase" evidence="1">
    <location>
        <begin position="29"/>
        <end position="166"/>
    </location>
</feature>
<dbReference type="PROSITE" id="PS51462">
    <property type="entry name" value="NUDIX"/>
    <property type="match status" value="1"/>
</dbReference>
<comment type="caution">
    <text evidence="2">The sequence shown here is derived from an EMBL/GenBank/DDBJ whole genome shotgun (WGS) entry which is preliminary data.</text>
</comment>
<evidence type="ECO:0000259" key="1">
    <source>
        <dbReference type="PROSITE" id="PS51462"/>
    </source>
</evidence>
<accession>A0A4U3MPP8</accession>
<dbReference type="AlphaFoldDB" id="A0A4U3MPP8"/>
<dbReference type="EMBL" id="SZQA01000002">
    <property type="protein sequence ID" value="TKK90724.1"/>
    <property type="molecule type" value="Genomic_DNA"/>
</dbReference>
<sequence length="170" mass="18517">MLTPVILYENPWLSLMDVGGYVYSHETRCQGRIVAMLPFRETPAGREFLVRSEITPCWGSDPVLSAVTGGYEGGDIADDAVRELEEETGYLVKEADLIPLGESYASKSADTVYTLYAVDVTGLTPGEARGDGSVHESSATTRWLTPVELVQIRDPQVAVMYLRLLSKAAG</sequence>
<evidence type="ECO:0000313" key="2">
    <source>
        <dbReference type="EMBL" id="TKK90724.1"/>
    </source>
</evidence>
<protein>
    <submittedName>
        <fullName evidence="2">NUDIX domain-containing protein</fullName>
    </submittedName>
</protein>
<dbReference type="InterPro" id="IPR000086">
    <property type="entry name" value="NUDIX_hydrolase_dom"/>
</dbReference>
<reference evidence="2 3" key="1">
    <citation type="submission" date="2019-04" db="EMBL/GenBank/DDBJ databases">
        <title>Herbidospora sp. NEAU-GS14.nov., a novel actinomycete isolated from soil.</title>
        <authorList>
            <person name="Han L."/>
        </authorList>
    </citation>
    <scope>NUCLEOTIDE SEQUENCE [LARGE SCALE GENOMIC DNA]</scope>
    <source>
        <strain evidence="2 3">NEAU-GS14</strain>
    </source>
</reference>
<dbReference type="Proteomes" id="UP000308705">
    <property type="component" value="Unassembled WGS sequence"/>
</dbReference>
<dbReference type="Pfam" id="PF00293">
    <property type="entry name" value="NUDIX"/>
    <property type="match status" value="1"/>
</dbReference>
<keyword evidence="3" id="KW-1185">Reference proteome</keyword>
<proteinExistence type="predicted"/>
<organism evidence="2 3">
    <name type="scientific">Herbidospora galbida</name>
    <dbReference type="NCBI Taxonomy" id="2575442"/>
    <lineage>
        <taxon>Bacteria</taxon>
        <taxon>Bacillati</taxon>
        <taxon>Actinomycetota</taxon>
        <taxon>Actinomycetes</taxon>
        <taxon>Streptosporangiales</taxon>
        <taxon>Streptosporangiaceae</taxon>
        <taxon>Herbidospora</taxon>
    </lineage>
</organism>
<evidence type="ECO:0000313" key="3">
    <source>
        <dbReference type="Proteomes" id="UP000308705"/>
    </source>
</evidence>
<name>A0A4U3MPP8_9ACTN</name>
<dbReference type="InterPro" id="IPR015797">
    <property type="entry name" value="NUDIX_hydrolase-like_dom_sf"/>
</dbReference>
<dbReference type="Gene3D" id="3.90.79.10">
    <property type="entry name" value="Nucleoside Triphosphate Pyrophosphohydrolase"/>
    <property type="match status" value="1"/>
</dbReference>
<gene>
    <name evidence="2" type="ORF">FDA94_02845</name>
</gene>